<evidence type="ECO:0000313" key="2">
    <source>
        <dbReference type="Proteomes" id="UP001586593"/>
    </source>
</evidence>
<keyword evidence="2" id="KW-1185">Reference proteome</keyword>
<comment type="caution">
    <text evidence="1">The sequence shown here is derived from an EMBL/GenBank/DDBJ whole genome shotgun (WGS) entry which is preliminary data.</text>
</comment>
<accession>A0ABR3WQ54</accession>
<gene>
    <name evidence="1" type="ORF">VTK73DRAFT_5079</name>
</gene>
<protein>
    <submittedName>
        <fullName evidence="1">Uncharacterized protein</fullName>
    </submittedName>
</protein>
<name>A0ABR3WQ54_9PEZI</name>
<dbReference type="EMBL" id="JAZHXJ010000285">
    <property type="protein sequence ID" value="KAL1865787.1"/>
    <property type="molecule type" value="Genomic_DNA"/>
</dbReference>
<reference evidence="1 2" key="1">
    <citation type="journal article" date="2024" name="Commun. Biol.">
        <title>Comparative genomic analysis of thermophilic fungi reveals convergent evolutionary adaptations and gene losses.</title>
        <authorList>
            <person name="Steindorff A.S."/>
            <person name="Aguilar-Pontes M.V."/>
            <person name="Robinson A.J."/>
            <person name="Andreopoulos B."/>
            <person name="LaButti K."/>
            <person name="Kuo A."/>
            <person name="Mondo S."/>
            <person name="Riley R."/>
            <person name="Otillar R."/>
            <person name="Haridas S."/>
            <person name="Lipzen A."/>
            <person name="Grimwood J."/>
            <person name="Schmutz J."/>
            <person name="Clum A."/>
            <person name="Reid I.D."/>
            <person name="Moisan M.C."/>
            <person name="Butler G."/>
            <person name="Nguyen T.T.M."/>
            <person name="Dewar K."/>
            <person name="Conant G."/>
            <person name="Drula E."/>
            <person name="Henrissat B."/>
            <person name="Hansel C."/>
            <person name="Singer S."/>
            <person name="Hutchinson M.I."/>
            <person name="de Vries R.P."/>
            <person name="Natvig D.O."/>
            <person name="Powell A.J."/>
            <person name="Tsang A."/>
            <person name="Grigoriev I.V."/>
        </authorList>
    </citation>
    <scope>NUCLEOTIDE SEQUENCE [LARGE SCALE GENOMIC DNA]</scope>
    <source>
        <strain evidence="1 2">ATCC 24622</strain>
    </source>
</reference>
<sequence>MYTHQEEELFAAKARGTCLLSLSRASLGMALVRLRSNRHEKMGENRGERNHGTHSIDVLKRGRMPACGSVKCLRKMERRDET</sequence>
<evidence type="ECO:0000313" key="1">
    <source>
        <dbReference type="EMBL" id="KAL1865787.1"/>
    </source>
</evidence>
<proteinExistence type="predicted"/>
<organism evidence="1 2">
    <name type="scientific">Phialemonium thermophilum</name>
    <dbReference type="NCBI Taxonomy" id="223376"/>
    <lineage>
        <taxon>Eukaryota</taxon>
        <taxon>Fungi</taxon>
        <taxon>Dikarya</taxon>
        <taxon>Ascomycota</taxon>
        <taxon>Pezizomycotina</taxon>
        <taxon>Sordariomycetes</taxon>
        <taxon>Sordariomycetidae</taxon>
        <taxon>Cephalothecales</taxon>
        <taxon>Cephalothecaceae</taxon>
        <taxon>Phialemonium</taxon>
    </lineage>
</organism>
<dbReference type="Proteomes" id="UP001586593">
    <property type="component" value="Unassembled WGS sequence"/>
</dbReference>